<dbReference type="InterPro" id="IPR058351">
    <property type="entry name" value="DUF8038"/>
</dbReference>
<feature type="domain" description="DUF8038" evidence="2">
    <location>
        <begin position="66"/>
        <end position="215"/>
    </location>
</feature>
<keyword evidence="4" id="KW-1185">Reference proteome</keyword>
<reference evidence="3 4" key="1">
    <citation type="journal article" date="2022" name="Mar. Drugs">
        <title>Bioassay-Guided Fractionation Leads to the Detection of Cholic Acid Generated by the Rare Thalassomonas sp.</title>
        <authorList>
            <person name="Pheiffer F."/>
            <person name="Schneider Y.K."/>
            <person name="Hansen E.H."/>
            <person name="Andersen J.H."/>
            <person name="Isaksson J."/>
            <person name="Busche T."/>
            <person name="R C."/>
            <person name="Kalinowski J."/>
            <person name="Zyl L.V."/>
            <person name="Trindade M."/>
        </authorList>
    </citation>
    <scope>NUCLEOTIDE SEQUENCE [LARGE SCALE GENOMIC DNA]</scope>
    <source>
        <strain evidence="3 4">A5K-61T</strain>
    </source>
</reference>
<evidence type="ECO:0000259" key="2">
    <source>
        <dbReference type="Pfam" id="PF26124"/>
    </source>
</evidence>
<evidence type="ECO:0000313" key="4">
    <source>
        <dbReference type="Proteomes" id="UP001215231"/>
    </source>
</evidence>
<organism evidence="3 4">
    <name type="scientific">Thalassomonas haliotis</name>
    <dbReference type="NCBI Taxonomy" id="485448"/>
    <lineage>
        <taxon>Bacteria</taxon>
        <taxon>Pseudomonadati</taxon>
        <taxon>Pseudomonadota</taxon>
        <taxon>Gammaproteobacteria</taxon>
        <taxon>Alteromonadales</taxon>
        <taxon>Colwelliaceae</taxon>
        <taxon>Thalassomonas</taxon>
    </lineage>
</organism>
<dbReference type="RefSeq" id="WP_274054749.1">
    <property type="nucleotide sequence ID" value="NZ_CP059693.1"/>
</dbReference>
<evidence type="ECO:0000313" key="3">
    <source>
        <dbReference type="EMBL" id="WDE14215.1"/>
    </source>
</evidence>
<sequence length="252" mass="27245">MKKVKQKRLVNARAGVLLAMLAGNVVVVNANAGVFDACFGGGGYKPVSEEKMAARLDKISLGPGGVCYDSALCMSVAEKALTSEEVASVRSVIRDNTPKGTTEYPPEYLELMNINDQNTYSAIGENNASPNSINLNDINESGFLNFKKNGEGYGHTAYIQVTKDGDKFLYNWNQPQLDLGMMSASTGTPVSIPGKAIRWQLTDETVQGFNKFLSGAVDKAGNATLPADFHWEFNYTPYEQVTENLAHGSNAL</sequence>
<feature type="signal peptide" evidence="1">
    <location>
        <begin position="1"/>
        <end position="32"/>
    </location>
</feature>
<feature type="chain" id="PRO_5047037768" description="DUF8038 domain-containing protein" evidence="1">
    <location>
        <begin position="33"/>
        <end position="252"/>
    </location>
</feature>
<keyword evidence="1" id="KW-0732">Signal</keyword>
<dbReference type="Pfam" id="PF26124">
    <property type="entry name" value="DUF8038"/>
    <property type="match status" value="1"/>
</dbReference>
<protein>
    <recommendedName>
        <fullName evidence="2">DUF8038 domain-containing protein</fullName>
    </recommendedName>
</protein>
<dbReference type="Proteomes" id="UP001215231">
    <property type="component" value="Chromosome"/>
</dbReference>
<dbReference type="EMBL" id="CP059693">
    <property type="protein sequence ID" value="WDE14215.1"/>
    <property type="molecule type" value="Genomic_DNA"/>
</dbReference>
<accession>A0ABY7VMK7</accession>
<name>A0ABY7VMK7_9GAMM</name>
<evidence type="ECO:0000256" key="1">
    <source>
        <dbReference type="SAM" id="SignalP"/>
    </source>
</evidence>
<proteinExistence type="predicted"/>
<gene>
    <name evidence="3" type="ORF">H3N35_12835</name>
</gene>